<dbReference type="Pfam" id="PF10127">
    <property type="entry name" value="RlaP"/>
    <property type="match status" value="1"/>
</dbReference>
<protein>
    <recommendedName>
        <fullName evidence="2">Nucleotidyltransferase</fullName>
    </recommendedName>
</protein>
<sequence length="350" mass="41150">MDKKYIEDRTIFSTIVGSNAYGTNTPESDIDIRGVAIMDNLKYYFGYLDRFEQFEDKVNDFVIYDIRKAFRLISGANPNMLDLLFVDEKFHQFVHPLWERVLDNRDEFLSKRVRFSYIGYAVAQLKGIKTARGWLLNPPQKKPERSDFGLPEKKVLLKSDIGAFQWIMSHLLQNTIEYLNLSDATKEELKEANWIGLVQRKGVPDYCWDETQNITGASDKWMDAMKREQGYINAKRHFDSYMQWKHGRNKKRADLEAKFGYDTKHASHLVRLMRMGKEILSEGKVLVFRPDAEELKEIRNGSWSYDKIEEYAHTMEQEIIALMDTSPLPKEPNRKFLNQLCVDIIKEYLN</sequence>
<name>A0A0F9EME4_9ZZZZ</name>
<dbReference type="AlphaFoldDB" id="A0A0F9EME4"/>
<comment type="caution">
    <text evidence="1">The sequence shown here is derived from an EMBL/GenBank/DDBJ whole genome shotgun (WGS) entry which is preliminary data.</text>
</comment>
<organism evidence="1">
    <name type="scientific">marine sediment metagenome</name>
    <dbReference type="NCBI Taxonomy" id="412755"/>
    <lineage>
        <taxon>unclassified sequences</taxon>
        <taxon>metagenomes</taxon>
        <taxon>ecological metagenomes</taxon>
    </lineage>
</organism>
<evidence type="ECO:0000313" key="1">
    <source>
        <dbReference type="EMBL" id="KKL75229.1"/>
    </source>
</evidence>
<gene>
    <name evidence="1" type="ORF">LCGC14_2057000</name>
</gene>
<dbReference type="PANTHER" id="PTHR34817:SF1">
    <property type="entry name" value="NUCLEOTIDYLTRANSFERASE"/>
    <property type="match status" value="1"/>
</dbReference>
<dbReference type="EMBL" id="LAZR01024409">
    <property type="protein sequence ID" value="KKL75229.1"/>
    <property type="molecule type" value="Genomic_DNA"/>
</dbReference>
<evidence type="ECO:0008006" key="2">
    <source>
        <dbReference type="Google" id="ProtNLM"/>
    </source>
</evidence>
<accession>A0A0F9EME4</accession>
<dbReference type="PANTHER" id="PTHR34817">
    <property type="entry name" value="NUCLEOTIDYLTRANSFERASE"/>
    <property type="match status" value="1"/>
</dbReference>
<feature type="non-terminal residue" evidence="1">
    <location>
        <position position="350"/>
    </location>
</feature>
<proteinExistence type="predicted"/>
<reference evidence="1" key="1">
    <citation type="journal article" date="2015" name="Nature">
        <title>Complex archaea that bridge the gap between prokaryotes and eukaryotes.</title>
        <authorList>
            <person name="Spang A."/>
            <person name="Saw J.H."/>
            <person name="Jorgensen S.L."/>
            <person name="Zaremba-Niedzwiedzka K."/>
            <person name="Martijn J."/>
            <person name="Lind A.E."/>
            <person name="van Eijk R."/>
            <person name="Schleper C."/>
            <person name="Guy L."/>
            <person name="Ettema T.J."/>
        </authorList>
    </citation>
    <scope>NUCLEOTIDE SEQUENCE</scope>
</reference>
<dbReference type="InterPro" id="IPR018775">
    <property type="entry name" value="RlaP"/>
</dbReference>